<accession>A0AA41L591</accession>
<reference evidence="2" key="2">
    <citation type="submission" date="2022-03" db="EMBL/GenBank/DDBJ databases">
        <title>Genome Encyclopedia of Bacteria and Archaea VI: Functional Genomics of Type Strains.</title>
        <authorList>
            <person name="Whitman W."/>
        </authorList>
    </citation>
    <scope>NUCLEOTIDE SEQUENCE</scope>
    <source>
        <strain evidence="2">HSC-15S17</strain>
    </source>
</reference>
<evidence type="ECO:0000313" key="2">
    <source>
        <dbReference type="EMBL" id="MCP2007064.1"/>
    </source>
</evidence>
<protein>
    <submittedName>
        <fullName evidence="1">Uncharacterized protein</fullName>
    </submittedName>
</protein>
<dbReference type="Proteomes" id="UP001155901">
    <property type="component" value="Unassembled WGS sequence"/>
</dbReference>
<dbReference type="RefSeq" id="WP_217942728.1">
    <property type="nucleotide sequence ID" value="NZ_JAHTGR010000006.1"/>
</dbReference>
<keyword evidence="4" id="KW-1185">Reference proteome</keyword>
<proteinExistence type="predicted"/>
<comment type="caution">
    <text evidence="1">The sequence shown here is derived from an EMBL/GenBank/DDBJ whole genome shotgun (WGS) entry which is preliminary data.</text>
</comment>
<organism evidence="1 3">
    <name type="scientific">Duganella violaceipulchra</name>
    <dbReference type="NCBI Taxonomy" id="2849652"/>
    <lineage>
        <taxon>Bacteria</taxon>
        <taxon>Pseudomonadati</taxon>
        <taxon>Pseudomonadota</taxon>
        <taxon>Betaproteobacteria</taxon>
        <taxon>Burkholderiales</taxon>
        <taxon>Oxalobacteraceae</taxon>
        <taxon>Telluria group</taxon>
        <taxon>Duganella</taxon>
    </lineage>
</organism>
<gene>
    <name evidence="1" type="ORF">KVP70_13420</name>
    <name evidence="2" type="ORF">L1274_000752</name>
</gene>
<dbReference type="AlphaFoldDB" id="A0AA41L591"/>
<name>A0AA41L591_9BURK</name>
<dbReference type="Proteomes" id="UP001162889">
    <property type="component" value="Unassembled WGS sequence"/>
</dbReference>
<evidence type="ECO:0000313" key="4">
    <source>
        <dbReference type="Proteomes" id="UP001162889"/>
    </source>
</evidence>
<sequence>MNMTDFNRIPVGPLLSLAQLSISLHKAQNAVAVARFDYLDRLKKFERKRGAVGRLDKNNAAHAAAIAYTADEYEALLAARRNAYNIKRRWQNACRKFN</sequence>
<reference evidence="1" key="1">
    <citation type="submission" date="2021-07" db="EMBL/GenBank/DDBJ databases">
        <title>Characterization of violacein-producing bacteria and related species.</title>
        <authorList>
            <person name="Wilson H.S."/>
            <person name="De Leon M.E."/>
        </authorList>
    </citation>
    <scope>NUCLEOTIDE SEQUENCE</scope>
    <source>
        <strain evidence="1">HSC-15S17</strain>
    </source>
</reference>
<evidence type="ECO:0000313" key="1">
    <source>
        <dbReference type="EMBL" id="MBV6321942.1"/>
    </source>
</evidence>
<dbReference type="EMBL" id="JAHTGR010000006">
    <property type="protein sequence ID" value="MBV6321942.1"/>
    <property type="molecule type" value="Genomic_DNA"/>
</dbReference>
<evidence type="ECO:0000313" key="3">
    <source>
        <dbReference type="Proteomes" id="UP001155901"/>
    </source>
</evidence>
<dbReference type="EMBL" id="JALJZU010000001">
    <property type="protein sequence ID" value="MCP2007064.1"/>
    <property type="molecule type" value="Genomic_DNA"/>
</dbReference>